<dbReference type="RefSeq" id="WP_344315059.1">
    <property type="nucleotide sequence ID" value="NZ_BAAANY010000042.1"/>
</dbReference>
<gene>
    <name evidence="12" type="ORF">GCM10009765_78300</name>
</gene>
<evidence type="ECO:0000256" key="9">
    <source>
        <dbReference type="SAM" id="Phobius"/>
    </source>
</evidence>
<evidence type="ECO:0000256" key="6">
    <source>
        <dbReference type="ARBA" id="ARBA00022777"/>
    </source>
</evidence>
<dbReference type="Gene3D" id="3.30.565.10">
    <property type="entry name" value="Histidine kinase-like ATPase, C-terminal domain"/>
    <property type="match status" value="1"/>
</dbReference>
<evidence type="ECO:0000259" key="11">
    <source>
        <dbReference type="Pfam" id="PF07730"/>
    </source>
</evidence>
<name>A0ABN2J537_9ACTN</name>
<feature type="transmembrane region" description="Helical" evidence="9">
    <location>
        <begin position="104"/>
        <end position="124"/>
    </location>
</feature>
<dbReference type="InterPro" id="IPR050482">
    <property type="entry name" value="Sensor_HK_TwoCompSys"/>
</dbReference>
<feature type="domain" description="Histidine kinase/HSP90-like ATPase" evidence="10">
    <location>
        <begin position="283"/>
        <end position="368"/>
    </location>
</feature>
<dbReference type="EMBL" id="BAAANY010000042">
    <property type="protein sequence ID" value="GAA1718181.1"/>
    <property type="molecule type" value="Genomic_DNA"/>
</dbReference>
<evidence type="ECO:0000256" key="1">
    <source>
        <dbReference type="ARBA" id="ARBA00000085"/>
    </source>
</evidence>
<dbReference type="InterPro" id="IPR011712">
    <property type="entry name" value="Sig_transdc_His_kin_sub3_dim/P"/>
</dbReference>
<evidence type="ECO:0000256" key="7">
    <source>
        <dbReference type="ARBA" id="ARBA00022840"/>
    </source>
</evidence>
<feature type="transmembrane region" description="Helical" evidence="9">
    <location>
        <begin position="67"/>
        <end position="92"/>
    </location>
</feature>
<sequence>MAFKVPRLRPALLTLGLVYGLVGAAAAAIPPYEVRGVRGAAAVVLLTAIATLGYGGGVLGPARWKTVLLLVATVAASGLNVISPYTGLAFAFTLPWVAAVVVRLWSLVVVSLVGVAVTSVTLFLGGVPESTNFGITMGLLFTGAFAVAIEQVVAARRQTEIAARARAGEAVLAERQRLAREMHDLLAHTLSAQIVHLEGARLLMEHGDRQEQALQQVTRAVRLARDGLDETKRALEALRGDDLRVTDRLEMLAGEFRAVNDGQLALDIALEPESLAAEGRWAIVRTAQEALTNVRKHAAGASVAVRLRCVGTWCELEVTDSGGRPGDLADTGAGFGLTGMRERAELIGGSLLADRSGDGFRVRLRVPLGDPG</sequence>
<evidence type="ECO:0000256" key="8">
    <source>
        <dbReference type="ARBA" id="ARBA00023012"/>
    </source>
</evidence>
<evidence type="ECO:0000256" key="3">
    <source>
        <dbReference type="ARBA" id="ARBA00022553"/>
    </source>
</evidence>
<dbReference type="InterPro" id="IPR003594">
    <property type="entry name" value="HATPase_dom"/>
</dbReference>
<comment type="catalytic activity">
    <reaction evidence="1">
        <text>ATP + protein L-histidine = ADP + protein N-phospho-L-histidine.</text>
        <dbReference type="EC" id="2.7.13.3"/>
    </reaction>
</comment>
<evidence type="ECO:0000256" key="5">
    <source>
        <dbReference type="ARBA" id="ARBA00022741"/>
    </source>
</evidence>
<dbReference type="Pfam" id="PF07730">
    <property type="entry name" value="HisKA_3"/>
    <property type="match status" value="1"/>
</dbReference>
<dbReference type="PANTHER" id="PTHR24421">
    <property type="entry name" value="NITRATE/NITRITE SENSOR PROTEIN NARX-RELATED"/>
    <property type="match status" value="1"/>
</dbReference>
<keyword evidence="6" id="KW-0418">Kinase</keyword>
<evidence type="ECO:0000259" key="10">
    <source>
        <dbReference type="Pfam" id="PF02518"/>
    </source>
</evidence>
<keyword evidence="4" id="KW-0808">Transferase</keyword>
<dbReference type="InterPro" id="IPR036890">
    <property type="entry name" value="HATPase_C_sf"/>
</dbReference>
<evidence type="ECO:0000313" key="13">
    <source>
        <dbReference type="Proteomes" id="UP001500618"/>
    </source>
</evidence>
<accession>A0ABN2J537</accession>
<keyword evidence="3" id="KW-0597">Phosphoprotein</keyword>
<dbReference type="PANTHER" id="PTHR24421:SF10">
    <property type="entry name" value="NITRATE_NITRITE SENSOR PROTEIN NARQ"/>
    <property type="match status" value="1"/>
</dbReference>
<dbReference type="CDD" id="cd16917">
    <property type="entry name" value="HATPase_UhpB-NarQ-NarX-like"/>
    <property type="match status" value="1"/>
</dbReference>
<evidence type="ECO:0000256" key="2">
    <source>
        <dbReference type="ARBA" id="ARBA00012438"/>
    </source>
</evidence>
<feature type="transmembrane region" description="Helical" evidence="9">
    <location>
        <begin position="131"/>
        <end position="149"/>
    </location>
</feature>
<evidence type="ECO:0000256" key="4">
    <source>
        <dbReference type="ARBA" id="ARBA00022679"/>
    </source>
</evidence>
<keyword evidence="13" id="KW-1185">Reference proteome</keyword>
<dbReference type="EC" id="2.7.13.3" evidence="2"/>
<dbReference type="Pfam" id="PF02518">
    <property type="entry name" value="HATPase_c"/>
    <property type="match status" value="1"/>
</dbReference>
<comment type="caution">
    <text evidence="12">The sequence shown here is derived from an EMBL/GenBank/DDBJ whole genome shotgun (WGS) entry which is preliminary data.</text>
</comment>
<dbReference type="Proteomes" id="UP001500618">
    <property type="component" value="Unassembled WGS sequence"/>
</dbReference>
<evidence type="ECO:0000313" key="12">
    <source>
        <dbReference type="EMBL" id="GAA1718181.1"/>
    </source>
</evidence>
<dbReference type="Gene3D" id="1.20.5.1930">
    <property type="match status" value="1"/>
</dbReference>
<keyword evidence="5" id="KW-0547">Nucleotide-binding</keyword>
<keyword evidence="8" id="KW-0902">Two-component regulatory system</keyword>
<keyword evidence="9" id="KW-0472">Membrane</keyword>
<keyword evidence="7" id="KW-0067">ATP-binding</keyword>
<dbReference type="SUPFAM" id="SSF55874">
    <property type="entry name" value="ATPase domain of HSP90 chaperone/DNA topoisomerase II/histidine kinase"/>
    <property type="match status" value="1"/>
</dbReference>
<keyword evidence="9" id="KW-1133">Transmembrane helix</keyword>
<keyword evidence="9" id="KW-0812">Transmembrane</keyword>
<reference evidence="13" key="1">
    <citation type="journal article" date="2019" name="Int. J. Syst. Evol. Microbiol.">
        <title>The Global Catalogue of Microorganisms (GCM) 10K type strain sequencing project: providing services to taxonomists for standard genome sequencing and annotation.</title>
        <authorList>
            <consortium name="The Broad Institute Genomics Platform"/>
            <consortium name="The Broad Institute Genome Sequencing Center for Infectious Disease"/>
            <person name="Wu L."/>
            <person name="Ma J."/>
        </authorList>
    </citation>
    <scope>NUCLEOTIDE SEQUENCE [LARGE SCALE GENOMIC DNA]</scope>
    <source>
        <strain evidence="13">JCM 14718</strain>
    </source>
</reference>
<organism evidence="12 13">
    <name type="scientific">Fodinicola feengrottensis</name>
    <dbReference type="NCBI Taxonomy" id="435914"/>
    <lineage>
        <taxon>Bacteria</taxon>
        <taxon>Bacillati</taxon>
        <taxon>Actinomycetota</taxon>
        <taxon>Actinomycetes</taxon>
        <taxon>Mycobacteriales</taxon>
        <taxon>Fodinicola</taxon>
    </lineage>
</organism>
<feature type="transmembrane region" description="Helical" evidence="9">
    <location>
        <begin position="37"/>
        <end position="55"/>
    </location>
</feature>
<protein>
    <recommendedName>
        <fullName evidence="2">histidine kinase</fullName>
        <ecNumber evidence="2">2.7.13.3</ecNumber>
    </recommendedName>
</protein>
<feature type="domain" description="Signal transduction histidine kinase subgroup 3 dimerisation and phosphoacceptor" evidence="11">
    <location>
        <begin position="174"/>
        <end position="242"/>
    </location>
</feature>
<proteinExistence type="predicted"/>